<dbReference type="Gene3D" id="1.20.1260.10">
    <property type="match status" value="1"/>
</dbReference>
<dbReference type="AlphaFoldDB" id="A0ABD5PDZ9"/>
<dbReference type="Proteomes" id="UP001595921">
    <property type="component" value="Unassembled WGS sequence"/>
</dbReference>
<keyword evidence="2" id="KW-1185">Reference proteome</keyword>
<reference evidence="1 2" key="1">
    <citation type="journal article" date="2019" name="Int. J. Syst. Evol. Microbiol.">
        <title>The Global Catalogue of Microorganisms (GCM) 10K type strain sequencing project: providing services to taxonomists for standard genome sequencing and annotation.</title>
        <authorList>
            <consortium name="The Broad Institute Genomics Platform"/>
            <consortium name="The Broad Institute Genome Sequencing Center for Infectious Disease"/>
            <person name="Wu L."/>
            <person name="Ma J."/>
        </authorList>
    </citation>
    <scope>NUCLEOTIDE SEQUENCE [LARGE SCALE GENOMIC DNA]</scope>
    <source>
        <strain evidence="1 2">CGMCC 1.12553</strain>
    </source>
</reference>
<dbReference type="EMBL" id="JBHSDS010000007">
    <property type="protein sequence ID" value="MFC4358887.1"/>
    <property type="molecule type" value="Genomic_DNA"/>
</dbReference>
<dbReference type="SUPFAM" id="SSF47240">
    <property type="entry name" value="Ferritin-like"/>
    <property type="match status" value="1"/>
</dbReference>
<dbReference type="InterPro" id="IPR009078">
    <property type="entry name" value="Ferritin-like_SF"/>
</dbReference>
<dbReference type="RefSeq" id="WP_267619811.1">
    <property type="nucleotide sequence ID" value="NZ_JAODIW010000004.1"/>
</dbReference>
<evidence type="ECO:0000313" key="2">
    <source>
        <dbReference type="Proteomes" id="UP001595921"/>
    </source>
</evidence>
<dbReference type="InterPro" id="IPR012347">
    <property type="entry name" value="Ferritin-like"/>
</dbReference>
<comment type="caution">
    <text evidence="1">The sequence shown here is derived from an EMBL/GenBank/DDBJ whole genome shotgun (WGS) entry which is preliminary data.</text>
</comment>
<sequence length="217" mass="23970">MDATEFREAVEAEKRTQLDRLGSNKLLVALTDAELDAETVLRAAANSEFAATNTFEAWADDEADDDAREAFAAVADQERDHYERVLDSLSALDGFDADAFEPADGGPMHMYLRGQEDTLGRVGGGLVGRGLVSIRTHTQIIGFFVNEPDERRADLFRDLKTETGEEVDRGLDLLDSRCETDADWERARGAAEYTIQVAYDDYEDALTGLGIDPRPIC</sequence>
<name>A0ABD5PDZ9_9EURY</name>
<evidence type="ECO:0000313" key="1">
    <source>
        <dbReference type="EMBL" id="MFC4358887.1"/>
    </source>
</evidence>
<accession>A0ABD5PDZ9</accession>
<gene>
    <name evidence="1" type="ORF">ACFO0N_13135</name>
</gene>
<protein>
    <submittedName>
        <fullName evidence="1">Rubrerythrin family protein</fullName>
    </submittedName>
</protein>
<organism evidence="1 2">
    <name type="scientific">Halobium salinum</name>
    <dbReference type="NCBI Taxonomy" id="1364940"/>
    <lineage>
        <taxon>Archaea</taxon>
        <taxon>Methanobacteriati</taxon>
        <taxon>Methanobacteriota</taxon>
        <taxon>Stenosarchaea group</taxon>
        <taxon>Halobacteria</taxon>
        <taxon>Halobacteriales</taxon>
        <taxon>Haloferacaceae</taxon>
        <taxon>Halobium</taxon>
    </lineage>
</organism>
<proteinExistence type="predicted"/>